<feature type="compositionally biased region" description="Basic and acidic residues" evidence="1">
    <location>
        <begin position="29"/>
        <end position="38"/>
    </location>
</feature>
<sequence length="181" mass="20547">MSRLLKGWPNKPRTGGHCRLFPRMLEELSPKQNTERTKLPNKASGTDHLTPRILKNSALTKQVGQTISPQGILKELNPNKASGPDHLIPRITERTQPYLKQNTERTINLTSKWDEPSHPKNTERTQALTKQVGRDHLTPRILKELNPIKQVVGPSKPPKNTKKNSTLTKQVEARPSHPKEY</sequence>
<keyword evidence="3" id="KW-1185">Reference proteome</keyword>
<feature type="compositionally biased region" description="Basic and acidic residues" evidence="1">
    <location>
        <begin position="132"/>
        <end position="143"/>
    </location>
</feature>
<dbReference type="AlphaFoldDB" id="A0A8S3PW09"/>
<dbReference type="Proteomes" id="UP000683360">
    <property type="component" value="Unassembled WGS sequence"/>
</dbReference>
<evidence type="ECO:0000313" key="2">
    <source>
        <dbReference type="EMBL" id="CAG2187173.1"/>
    </source>
</evidence>
<dbReference type="EMBL" id="CAJPWZ010000156">
    <property type="protein sequence ID" value="CAG2187173.1"/>
    <property type="molecule type" value="Genomic_DNA"/>
</dbReference>
<evidence type="ECO:0000313" key="3">
    <source>
        <dbReference type="Proteomes" id="UP000683360"/>
    </source>
</evidence>
<feature type="compositionally biased region" description="Basic and acidic residues" evidence="1">
    <location>
        <begin position="171"/>
        <end position="181"/>
    </location>
</feature>
<evidence type="ECO:0000256" key="1">
    <source>
        <dbReference type="SAM" id="MobiDB-lite"/>
    </source>
</evidence>
<organism evidence="2 3">
    <name type="scientific">Mytilus edulis</name>
    <name type="common">Blue mussel</name>
    <dbReference type="NCBI Taxonomy" id="6550"/>
    <lineage>
        <taxon>Eukaryota</taxon>
        <taxon>Metazoa</taxon>
        <taxon>Spiralia</taxon>
        <taxon>Lophotrochozoa</taxon>
        <taxon>Mollusca</taxon>
        <taxon>Bivalvia</taxon>
        <taxon>Autobranchia</taxon>
        <taxon>Pteriomorphia</taxon>
        <taxon>Mytilida</taxon>
        <taxon>Mytiloidea</taxon>
        <taxon>Mytilidae</taxon>
        <taxon>Mytilinae</taxon>
        <taxon>Mytilus</taxon>
    </lineage>
</organism>
<reference evidence="2" key="1">
    <citation type="submission" date="2021-03" db="EMBL/GenBank/DDBJ databases">
        <authorList>
            <person name="Bekaert M."/>
        </authorList>
    </citation>
    <scope>NUCLEOTIDE SEQUENCE</scope>
</reference>
<feature type="region of interest" description="Disordered" evidence="1">
    <location>
        <begin position="29"/>
        <end position="49"/>
    </location>
</feature>
<feature type="region of interest" description="Disordered" evidence="1">
    <location>
        <begin position="111"/>
        <end position="181"/>
    </location>
</feature>
<gene>
    <name evidence="2" type="ORF">MEDL_2651</name>
</gene>
<accession>A0A8S3PW09</accession>
<proteinExistence type="predicted"/>
<name>A0A8S3PW09_MYTED</name>
<comment type="caution">
    <text evidence="2">The sequence shown here is derived from an EMBL/GenBank/DDBJ whole genome shotgun (WGS) entry which is preliminary data.</text>
</comment>
<feature type="compositionally biased region" description="Basic and acidic residues" evidence="1">
    <location>
        <begin position="112"/>
        <end position="123"/>
    </location>
</feature>
<protein>
    <submittedName>
        <fullName evidence="2">Uncharacterized protein</fullName>
    </submittedName>
</protein>